<evidence type="ECO:0000313" key="1">
    <source>
        <dbReference type="EMBL" id="RKF32281.1"/>
    </source>
</evidence>
<protein>
    <submittedName>
        <fullName evidence="1">Uncharacterized protein</fullName>
    </submittedName>
</protein>
<evidence type="ECO:0000313" key="2">
    <source>
        <dbReference type="Proteomes" id="UP000286402"/>
    </source>
</evidence>
<dbReference type="EMBL" id="MCAQ01000027">
    <property type="protein sequence ID" value="RKF32281.1"/>
    <property type="molecule type" value="Genomic_DNA"/>
</dbReference>
<dbReference type="Proteomes" id="UP000286402">
    <property type="component" value="Unassembled WGS sequence"/>
</dbReference>
<proteinExistence type="predicted"/>
<dbReference type="AlphaFoldDB" id="A0A420FHE0"/>
<organism evidence="1 2">
    <name type="scientific">Sphingobacterium siyangense</name>
    <dbReference type="NCBI Taxonomy" id="459529"/>
    <lineage>
        <taxon>Bacteria</taxon>
        <taxon>Pseudomonadati</taxon>
        <taxon>Bacteroidota</taxon>
        <taxon>Sphingobacteriia</taxon>
        <taxon>Sphingobacteriales</taxon>
        <taxon>Sphingobacteriaceae</taxon>
        <taxon>Sphingobacterium</taxon>
    </lineage>
</organism>
<keyword evidence="2" id="KW-1185">Reference proteome</keyword>
<gene>
    <name evidence="1" type="ORF">BCY89_13860</name>
</gene>
<accession>A0A420FHE0</accession>
<comment type="caution">
    <text evidence="1">The sequence shown here is derived from an EMBL/GenBank/DDBJ whole genome shotgun (WGS) entry which is preliminary data.</text>
</comment>
<name>A0A420FHE0_9SPHI</name>
<reference evidence="1 2" key="1">
    <citation type="submission" date="2016-07" db="EMBL/GenBank/DDBJ databases">
        <title>Genome analysis of Sphingobacterium siyangense T12B17.</title>
        <authorList>
            <person name="Xu D."/>
            <person name="Su Y."/>
            <person name="Zheng S."/>
        </authorList>
    </citation>
    <scope>NUCLEOTIDE SEQUENCE [LARGE SCALE GENOMIC DNA]</scope>
    <source>
        <strain evidence="1 2">T12B17</strain>
    </source>
</reference>
<sequence>MNLHSCRYVLQMIWSTFGMSVRFYVAKTMKLLIMVLALEEPLKTSIFFWHGNRYLDLYE</sequence>